<dbReference type="HAMAP" id="MF_00456">
    <property type="entry name" value="ProB"/>
    <property type="match status" value="1"/>
</dbReference>
<keyword evidence="12" id="KW-1185">Reference proteome</keyword>
<accession>A0A2N3NJR7</accession>
<dbReference type="InterPro" id="IPR001048">
    <property type="entry name" value="Asp/Glu/Uridylate_kinase"/>
</dbReference>
<dbReference type="PRINTS" id="PR00474">
    <property type="entry name" value="GLU5KINASE"/>
</dbReference>
<dbReference type="FunFam" id="2.30.130.10:FF:000008">
    <property type="entry name" value="Glutamate 5-kinase"/>
    <property type="match status" value="1"/>
</dbReference>
<evidence type="ECO:0000256" key="9">
    <source>
        <dbReference type="ARBA" id="ARBA00061601"/>
    </source>
</evidence>
<comment type="caution">
    <text evidence="11">The sequence shown here is derived from an EMBL/GenBank/DDBJ whole genome shotgun (WGS) entry which is preliminary data.</text>
</comment>
<evidence type="ECO:0000313" key="12">
    <source>
        <dbReference type="Proteomes" id="UP000233524"/>
    </source>
</evidence>
<dbReference type="CDD" id="cd04242">
    <property type="entry name" value="AAK_G5K_ProB"/>
    <property type="match status" value="1"/>
</dbReference>
<protein>
    <recommendedName>
        <fullName evidence="10">PUA domain-containing protein</fullName>
    </recommendedName>
</protein>
<reference evidence="11 12" key="1">
    <citation type="journal article" date="2017" name="G3 (Bethesda)">
        <title>First Draft Genome Sequence of the Pathogenic Fungus Lomentospora prolificans (Formerly Scedosporium prolificans).</title>
        <authorList>
            <person name="Luo R."/>
            <person name="Zimin A."/>
            <person name="Workman R."/>
            <person name="Fan Y."/>
            <person name="Pertea G."/>
            <person name="Grossman N."/>
            <person name="Wear M.P."/>
            <person name="Jia B."/>
            <person name="Miller H."/>
            <person name="Casadevall A."/>
            <person name="Timp W."/>
            <person name="Zhang S.X."/>
            <person name="Salzberg S.L."/>
        </authorList>
    </citation>
    <scope>NUCLEOTIDE SEQUENCE [LARGE SCALE GENOMIC DNA]</scope>
    <source>
        <strain evidence="11 12">JHH-5317</strain>
    </source>
</reference>
<gene>
    <name evidence="11" type="ORF">jhhlp_000888</name>
</gene>
<keyword evidence="3" id="KW-0028">Amino-acid biosynthesis</keyword>
<dbReference type="InterPro" id="IPR041739">
    <property type="entry name" value="G5K_ProB"/>
</dbReference>
<evidence type="ECO:0000259" key="10">
    <source>
        <dbReference type="SMART" id="SM00359"/>
    </source>
</evidence>
<keyword evidence="2" id="KW-0963">Cytoplasm</keyword>
<dbReference type="GO" id="GO:0005524">
    <property type="term" value="F:ATP binding"/>
    <property type="evidence" value="ECO:0007669"/>
    <property type="project" value="UniProtKB-KW"/>
</dbReference>
<dbReference type="CDD" id="cd21157">
    <property type="entry name" value="PUA_G5K"/>
    <property type="match status" value="1"/>
</dbReference>
<dbReference type="Proteomes" id="UP000233524">
    <property type="component" value="Unassembled WGS sequence"/>
</dbReference>
<dbReference type="EMBL" id="NLAX01000003">
    <property type="protein sequence ID" value="PKS12680.1"/>
    <property type="molecule type" value="Genomic_DNA"/>
</dbReference>
<dbReference type="GO" id="GO:0003723">
    <property type="term" value="F:RNA binding"/>
    <property type="evidence" value="ECO:0007669"/>
    <property type="project" value="InterPro"/>
</dbReference>
<dbReference type="InterPro" id="IPR002478">
    <property type="entry name" value="PUA"/>
</dbReference>
<dbReference type="InterPro" id="IPR001057">
    <property type="entry name" value="Glu/AcGlu_kinase"/>
</dbReference>
<dbReference type="PROSITE" id="PS50890">
    <property type="entry name" value="PUA"/>
    <property type="match status" value="1"/>
</dbReference>
<organism evidence="11 12">
    <name type="scientific">Lomentospora prolificans</name>
    <dbReference type="NCBI Taxonomy" id="41688"/>
    <lineage>
        <taxon>Eukaryota</taxon>
        <taxon>Fungi</taxon>
        <taxon>Dikarya</taxon>
        <taxon>Ascomycota</taxon>
        <taxon>Pezizomycotina</taxon>
        <taxon>Sordariomycetes</taxon>
        <taxon>Hypocreomycetidae</taxon>
        <taxon>Microascales</taxon>
        <taxon>Microascaceae</taxon>
        <taxon>Lomentospora</taxon>
    </lineage>
</organism>
<dbReference type="InterPro" id="IPR036393">
    <property type="entry name" value="AceGlu_kinase-like_sf"/>
</dbReference>
<evidence type="ECO:0000256" key="8">
    <source>
        <dbReference type="ARBA" id="ARBA00022840"/>
    </source>
</evidence>
<dbReference type="GO" id="GO:0005829">
    <property type="term" value="C:cytosol"/>
    <property type="evidence" value="ECO:0007669"/>
    <property type="project" value="TreeGrafter"/>
</dbReference>
<sequence length="506" mass="54835">MDRVPVSFSSLVSSAFLSRFLWPQSLTSDAESFHADRVLEIAAMKGPRGQTIVIKLGTSSIVDEKTHEPLLPILSMIVATAVKLRKDGHKVIIVSSGAIGVGLRRMDVKKRPKYLSSLQALAAIGQCRLIGLWDSLFEHLRQPIAQILLTRNDIADRTMYKNAQNTFMELLDMGVIPIVNENDTVAVSEIKFGDNDTLSAITAVMVHADMLFLMTDVDCLYDKNPRTHPDAKPIEIVEDIAALQADVSSAGSALGTGGMSTKIVAARIATSAGVTTVVTRASTPANISKLVRYIQATKGSPQITPLINGESTHDLTEEELAQSTVSLAQSLASFDIEIPPLHTRFVPDAEPVRDRHFWVLHGLAPHGTLYIDNGAHKALLDKAGLLPIGIVDVEGNFSQHEAVRLVVVDRLSTPGPDGRYFEGPGVEVGRAIVNYSAPEVARIKGHKSVDIGGLLGYADSEYVAPRQYISFFKNISRPVTPSFENMPILPGLTTIDALTVNPQSQR</sequence>
<evidence type="ECO:0000256" key="2">
    <source>
        <dbReference type="ARBA" id="ARBA00022490"/>
    </source>
</evidence>
<dbReference type="InParanoid" id="A0A2N3NJR7"/>
<dbReference type="STRING" id="41688.A0A2N3NJR7"/>
<evidence type="ECO:0000256" key="3">
    <source>
        <dbReference type="ARBA" id="ARBA00022605"/>
    </source>
</evidence>
<dbReference type="InterPro" id="IPR015947">
    <property type="entry name" value="PUA-like_sf"/>
</dbReference>
<keyword evidence="5" id="KW-0808">Transferase</keyword>
<dbReference type="VEuPathDB" id="FungiDB:jhhlp_000888"/>
<evidence type="ECO:0000313" key="11">
    <source>
        <dbReference type="EMBL" id="PKS12680.1"/>
    </source>
</evidence>
<dbReference type="FunFam" id="3.40.1160.10:FF:000020">
    <property type="entry name" value="Glutamate 5-kinase"/>
    <property type="match status" value="1"/>
</dbReference>
<dbReference type="InterPro" id="IPR019797">
    <property type="entry name" value="Glutamate_5-kinase_CS"/>
</dbReference>
<dbReference type="PANTHER" id="PTHR43654:SF3">
    <property type="entry name" value="GLUTAMATE 5-KINASE"/>
    <property type="match status" value="1"/>
</dbReference>
<dbReference type="InterPro" id="IPR005715">
    <property type="entry name" value="Glu_5kinase/COase_Synthase"/>
</dbReference>
<proteinExistence type="inferred from homology"/>
<dbReference type="SMART" id="SM00359">
    <property type="entry name" value="PUA"/>
    <property type="match status" value="1"/>
</dbReference>
<evidence type="ECO:0000256" key="1">
    <source>
        <dbReference type="ARBA" id="ARBA00004496"/>
    </source>
</evidence>
<evidence type="ECO:0000256" key="7">
    <source>
        <dbReference type="ARBA" id="ARBA00022777"/>
    </source>
</evidence>
<dbReference type="SUPFAM" id="SSF53633">
    <property type="entry name" value="Carbamate kinase-like"/>
    <property type="match status" value="1"/>
</dbReference>
<name>A0A2N3NJR7_9PEZI</name>
<dbReference type="Pfam" id="PF01472">
    <property type="entry name" value="PUA"/>
    <property type="match status" value="1"/>
</dbReference>
<dbReference type="SUPFAM" id="SSF88697">
    <property type="entry name" value="PUA domain-like"/>
    <property type="match status" value="1"/>
</dbReference>
<dbReference type="InterPro" id="IPR036974">
    <property type="entry name" value="PUA_sf"/>
</dbReference>
<dbReference type="OrthoDB" id="409889at2759"/>
<dbReference type="PANTHER" id="PTHR43654">
    <property type="entry name" value="GLUTAMATE 5-KINASE"/>
    <property type="match status" value="1"/>
</dbReference>
<dbReference type="Pfam" id="PF00696">
    <property type="entry name" value="AA_kinase"/>
    <property type="match status" value="1"/>
</dbReference>
<keyword evidence="4" id="KW-0641">Proline biosynthesis</keyword>
<dbReference type="AlphaFoldDB" id="A0A2N3NJR7"/>
<keyword evidence="8" id="KW-0067">ATP-binding</keyword>
<evidence type="ECO:0000256" key="6">
    <source>
        <dbReference type="ARBA" id="ARBA00022741"/>
    </source>
</evidence>
<comment type="similarity">
    <text evidence="9">Belongs to the glutamate 5-kinase family.</text>
</comment>
<comment type="subcellular location">
    <subcellularLocation>
        <location evidence="1">Cytoplasm</location>
    </subcellularLocation>
</comment>
<dbReference type="FunCoup" id="A0A2N3NJR7">
    <property type="interactions" value="450"/>
</dbReference>
<feature type="domain" description="PUA" evidence="10">
    <location>
        <begin position="367"/>
        <end position="464"/>
    </location>
</feature>
<dbReference type="Gene3D" id="3.40.1160.10">
    <property type="entry name" value="Acetylglutamate kinase-like"/>
    <property type="match status" value="2"/>
</dbReference>
<dbReference type="Gene3D" id="2.30.130.10">
    <property type="entry name" value="PUA domain"/>
    <property type="match status" value="1"/>
</dbReference>
<dbReference type="NCBIfam" id="TIGR01027">
    <property type="entry name" value="proB"/>
    <property type="match status" value="1"/>
</dbReference>
<dbReference type="PROSITE" id="PS00902">
    <property type="entry name" value="GLUTAMATE_5_KINASE"/>
    <property type="match status" value="1"/>
</dbReference>
<keyword evidence="6" id="KW-0547">Nucleotide-binding</keyword>
<dbReference type="GO" id="GO:1901607">
    <property type="term" value="P:alpha-amino acid biosynthetic process"/>
    <property type="evidence" value="ECO:0007669"/>
    <property type="project" value="UniProtKB-ARBA"/>
</dbReference>
<evidence type="ECO:0000256" key="5">
    <source>
        <dbReference type="ARBA" id="ARBA00022679"/>
    </source>
</evidence>
<evidence type="ECO:0000256" key="4">
    <source>
        <dbReference type="ARBA" id="ARBA00022650"/>
    </source>
</evidence>
<keyword evidence="7" id="KW-0418">Kinase</keyword>
<dbReference type="GO" id="GO:0004349">
    <property type="term" value="F:glutamate 5-kinase activity"/>
    <property type="evidence" value="ECO:0007669"/>
    <property type="project" value="InterPro"/>
</dbReference>